<dbReference type="PRINTS" id="PR00598">
    <property type="entry name" value="HTHMARR"/>
</dbReference>
<name>A0A7V8N1Y2_9LACT</name>
<comment type="caution">
    <text evidence="3">The sequence shown here is derived from an EMBL/GenBank/DDBJ whole genome shotgun (WGS) entry which is preliminary data.</text>
</comment>
<dbReference type="InterPro" id="IPR039422">
    <property type="entry name" value="MarR/SlyA-like"/>
</dbReference>
<accession>A0A7V8N1Y2</accession>
<dbReference type="PROSITE" id="PS50995">
    <property type="entry name" value="HTH_MARR_2"/>
    <property type="match status" value="1"/>
</dbReference>
<proteinExistence type="predicted"/>
<evidence type="ECO:0000256" key="1">
    <source>
        <dbReference type="SAM" id="MobiDB-lite"/>
    </source>
</evidence>
<dbReference type="SMART" id="SM00347">
    <property type="entry name" value="HTH_MARR"/>
    <property type="match status" value="1"/>
</dbReference>
<dbReference type="RefSeq" id="WP_180747350.1">
    <property type="nucleotide sequence ID" value="NZ_CBCRWQ010000017.1"/>
</dbReference>
<feature type="compositionally biased region" description="Basic and acidic residues" evidence="1">
    <location>
        <begin position="216"/>
        <end position="233"/>
    </location>
</feature>
<sequence length="233" mass="27707">MSEQTNELLELFSKLLQNPQMRFALRTHAMNHHFSQAGGDRRRQGARGLFNLLLKEDGLTNTEIAEKLDIRPSSVTNMVKQLEAEAFIVRKQDEQDKRVSRIFLTEKARMAKDKQSQFSDTLSETLLGDLTPEEVLTLSNLLRKIIETNQTFPEELSEFEHFSNHHGASNRELNHIRMHERRHLNKERARERNQESFDETFRRFAKSRHNPWDFIRNTRDENRESDEEKWQDF</sequence>
<dbReference type="SUPFAM" id="SSF46785">
    <property type="entry name" value="Winged helix' DNA-binding domain"/>
    <property type="match status" value="1"/>
</dbReference>
<keyword evidence="4" id="KW-1185">Reference proteome</keyword>
<reference evidence="3 4" key="1">
    <citation type="submission" date="2020-07" db="EMBL/GenBank/DDBJ databases">
        <authorList>
            <person name="Hilgarth M."/>
            <person name="Werum V."/>
            <person name="Vogel R.F."/>
        </authorList>
    </citation>
    <scope>NUCLEOTIDE SEQUENCE [LARGE SCALE GENOMIC DNA]</scope>
    <source>
        <strain evidence="3 4">DSM 28961</strain>
    </source>
</reference>
<dbReference type="InterPro" id="IPR036388">
    <property type="entry name" value="WH-like_DNA-bd_sf"/>
</dbReference>
<evidence type="ECO:0000259" key="2">
    <source>
        <dbReference type="PROSITE" id="PS50995"/>
    </source>
</evidence>
<evidence type="ECO:0000313" key="4">
    <source>
        <dbReference type="Proteomes" id="UP000530186"/>
    </source>
</evidence>
<dbReference type="Gene3D" id="1.10.10.10">
    <property type="entry name" value="Winged helix-like DNA-binding domain superfamily/Winged helix DNA-binding domain"/>
    <property type="match status" value="1"/>
</dbReference>
<dbReference type="AlphaFoldDB" id="A0A7V8N1Y2"/>
<dbReference type="GeneID" id="303195629"/>
<dbReference type="PANTHER" id="PTHR33164">
    <property type="entry name" value="TRANSCRIPTIONAL REGULATOR, MARR FAMILY"/>
    <property type="match status" value="1"/>
</dbReference>
<dbReference type="EMBL" id="JACBNY010000017">
    <property type="protein sequence ID" value="MBA0017227.1"/>
    <property type="molecule type" value="Genomic_DNA"/>
</dbReference>
<dbReference type="PANTHER" id="PTHR33164:SF57">
    <property type="entry name" value="MARR-FAMILY TRANSCRIPTIONAL REGULATOR"/>
    <property type="match status" value="1"/>
</dbReference>
<organism evidence="3 4">
    <name type="scientific">Pseudolactococcus laudensis</name>
    <dbReference type="NCBI Taxonomy" id="1494461"/>
    <lineage>
        <taxon>Bacteria</taxon>
        <taxon>Bacillati</taxon>
        <taxon>Bacillota</taxon>
        <taxon>Bacilli</taxon>
        <taxon>Lactobacillales</taxon>
        <taxon>Streptococcaceae</taxon>
        <taxon>Pseudolactococcus</taxon>
    </lineage>
</organism>
<dbReference type="Pfam" id="PF01047">
    <property type="entry name" value="MarR"/>
    <property type="match status" value="1"/>
</dbReference>
<dbReference type="InterPro" id="IPR000835">
    <property type="entry name" value="HTH_MarR-typ"/>
</dbReference>
<protein>
    <submittedName>
        <fullName evidence="3">MarR family transcriptional regulator</fullName>
    </submittedName>
</protein>
<feature type="region of interest" description="Disordered" evidence="1">
    <location>
        <begin position="214"/>
        <end position="233"/>
    </location>
</feature>
<dbReference type="InterPro" id="IPR036390">
    <property type="entry name" value="WH_DNA-bd_sf"/>
</dbReference>
<dbReference type="GO" id="GO:0006950">
    <property type="term" value="P:response to stress"/>
    <property type="evidence" value="ECO:0007669"/>
    <property type="project" value="TreeGrafter"/>
</dbReference>
<feature type="domain" description="HTH marR-type" evidence="2">
    <location>
        <begin position="5"/>
        <end position="147"/>
    </location>
</feature>
<dbReference type="GO" id="GO:0003700">
    <property type="term" value="F:DNA-binding transcription factor activity"/>
    <property type="evidence" value="ECO:0007669"/>
    <property type="project" value="InterPro"/>
</dbReference>
<dbReference type="Proteomes" id="UP000530186">
    <property type="component" value="Unassembled WGS sequence"/>
</dbReference>
<evidence type="ECO:0000313" key="3">
    <source>
        <dbReference type="EMBL" id="MBA0017227.1"/>
    </source>
</evidence>
<gene>
    <name evidence="3" type="ORF">HZR21_08870</name>
</gene>